<organism evidence="12 13">
    <name type="scientific">Penicillium patulum</name>
    <name type="common">Penicillium griseofulvum</name>
    <dbReference type="NCBI Taxonomy" id="5078"/>
    <lineage>
        <taxon>Eukaryota</taxon>
        <taxon>Fungi</taxon>
        <taxon>Dikarya</taxon>
        <taxon>Ascomycota</taxon>
        <taxon>Pezizomycotina</taxon>
        <taxon>Eurotiomycetes</taxon>
        <taxon>Eurotiomycetidae</taxon>
        <taxon>Eurotiales</taxon>
        <taxon>Aspergillaceae</taxon>
        <taxon>Penicillium</taxon>
    </lineage>
</organism>
<dbReference type="UniPathway" id="UPA00558"/>
<evidence type="ECO:0000256" key="4">
    <source>
        <dbReference type="ARBA" id="ARBA00022516"/>
    </source>
</evidence>
<comment type="pathway">
    <text evidence="2">Lipid metabolism.</text>
</comment>
<comment type="pathway">
    <text evidence="11">Phospholipid metabolism; phosphatidylethanolamine biosynthesis.</text>
</comment>
<dbReference type="RefSeq" id="XP_040646645.1">
    <property type="nucleotide sequence ID" value="XM_040789692.1"/>
</dbReference>
<name>A0A135LGM4_PENPA</name>
<comment type="caution">
    <text evidence="12">The sequence shown here is derived from an EMBL/GenBank/DDBJ whole genome shotgun (WGS) entry which is preliminary data.</text>
</comment>
<keyword evidence="4" id="KW-0444">Lipid biosynthesis</keyword>
<dbReference type="OrthoDB" id="5973539at2759"/>
<reference evidence="12 13" key="1">
    <citation type="journal article" date="2016" name="BMC Genomics">
        <title>Genome sequencing and secondary metabolism of the postharvest pathogen Penicillium griseofulvum.</title>
        <authorList>
            <person name="Banani H."/>
            <person name="Marcet-Houben M."/>
            <person name="Ballester A.R."/>
            <person name="Abbruscato P."/>
            <person name="Gonzalez-Candelas L."/>
            <person name="Gabaldon T."/>
            <person name="Spadaro D."/>
        </authorList>
    </citation>
    <scope>NUCLEOTIDE SEQUENCE [LARGE SCALE GENOMIC DNA]</scope>
    <source>
        <strain evidence="12 13">PG3</strain>
    </source>
</reference>
<protein>
    <recommendedName>
        <fullName evidence="3">phosphatidylserine decarboxylase</fullName>
        <ecNumber evidence="3">4.1.1.65</ecNumber>
    </recommendedName>
</protein>
<keyword evidence="10" id="KW-0670">Pyruvate</keyword>
<gene>
    <name evidence="12" type="ORF">PGRI_019790</name>
</gene>
<keyword evidence="6" id="KW-0443">Lipid metabolism</keyword>
<dbReference type="GeneID" id="63704992"/>
<keyword evidence="8" id="KW-0456">Lyase</keyword>
<sequence length="341" mass="38653">MLGIASFIHRALNAALHFLKLVQNREVGWQTVDRKTGTYIREQQTIWKKLKLLLLFNPVTEWIDRTHLLRLWTHEKNLTAGRREGEPKSHRQIKGFIEFYGIDMSQFEPSDPESYPTFEDFFIRKHRKGTRPIYAETDPSKAVVAADSRVVVYPTVEKARALWIKGSDFTIANLIKDDHLADVWENGAVASFRLSPQDYHRYHSPVEGKVKWYKQIPGDYFQVDPVALHSSVNILTENARSCVCIESEAFGNVLFVAIGATDVGTVKIHDELQTNGHHVKKGEEIGLFQFGGSSILVAFEKGRIQFDDDLESLSCQQIMTDVEVGQSLGQASKPLASTSHK</sequence>
<dbReference type="GO" id="GO:0004609">
    <property type="term" value="F:phosphatidylserine decarboxylase activity"/>
    <property type="evidence" value="ECO:0007669"/>
    <property type="project" value="UniProtKB-EC"/>
</dbReference>
<dbReference type="EC" id="4.1.1.65" evidence="3"/>
<keyword evidence="9" id="KW-1208">Phospholipid metabolism</keyword>
<evidence type="ECO:0000256" key="8">
    <source>
        <dbReference type="ARBA" id="ARBA00023239"/>
    </source>
</evidence>
<dbReference type="OMA" id="KREWSIF"/>
<dbReference type="NCBIfam" id="TIGR00163">
    <property type="entry name" value="PS_decarb"/>
    <property type="match status" value="1"/>
</dbReference>
<dbReference type="Proteomes" id="UP000070168">
    <property type="component" value="Unassembled WGS sequence"/>
</dbReference>
<dbReference type="AlphaFoldDB" id="A0A135LGM4"/>
<evidence type="ECO:0000256" key="11">
    <source>
        <dbReference type="ARBA" id="ARBA00024326"/>
    </source>
</evidence>
<accession>A0A135LGM4</accession>
<dbReference type="EMBL" id="LHQR01000065">
    <property type="protein sequence ID" value="KXG48109.1"/>
    <property type="molecule type" value="Genomic_DNA"/>
</dbReference>
<dbReference type="STRING" id="5078.A0A135LGM4"/>
<evidence type="ECO:0000313" key="12">
    <source>
        <dbReference type="EMBL" id="KXG48109.1"/>
    </source>
</evidence>
<evidence type="ECO:0000256" key="3">
    <source>
        <dbReference type="ARBA" id="ARBA00012243"/>
    </source>
</evidence>
<evidence type="ECO:0000256" key="6">
    <source>
        <dbReference type="ARBA" id="ARBA00023098"/>
    </source>
</evidence>
<comment type="cofactor">
    <cofactor evidence="1">
        <name>pyruvate</name>
        <dbReference type="ChEBI" id="CHEBI:15361"/>
    </cofactor>
</comment>
<evidence type="ECO:0000313" key="13">
    <source>
        <dbReference type="Proteomes" id="UP000070168"/>
    </source>
</evidence>
<dbReference type="InterPro" id="IPR003817">
    <property type="entry name" value="PS_Dcarbxylase"/>
</dbReference>
<evidence type="ECO:0000256" key="2">
    <source>
        <dbReference type="ARBA" id="ARBA00005189"/>
    </source>
</evidence>
<dbReference type="GO" id="GO:0006646">
    <property type="term" value="P:phosphatidylethanolamine biosynthetic process"/>
    <property type="evidence" value="ECO:0007669"/>
    <property type="project" value="UniProtKB-UniPathway"/>
</dbReference>
<proteinExistence type="predicted"/>
<keyword evidence="7" id="KW-0594">Phospholipid biosynthesis</keyword>
<keyword evidence="5" id="KW-0210">Decarboxylase</keyword>
<evidence type="ECO:0000256" key="7">
    <source>
        <dbReference type="ARBA" id="ARBA00023209"/>
    </source>
</evidence>
<evidence type="ECO:0000256" key="1">
    <source>
        <dbReference type="ARBA" id="ARBA00001928"/>
    </source>
</evidence>
<dbReference type="PANTHER" id="PTHR10067">
    <property type="entry name" value="PHOSPHATIDYLSERINE DECARBOXYLASE"/>
    <property type="match status" value="1"/>
</dbReference>
<dbReference type="InterPro" id="IPR033177">
    <property type="entry name" value="PSD-B"/>
</dbReference>
<dbReference type="Pfam" id="PF02666">
    <property type="entry name" value="PS_Dcarbxylase"/>
    <property type="match status" value="1"/>
</dbReference>
<dbReference type="PANTHER" id="PTHR10067:SF11">
    <property type="entry name" value="PHOSPHATIDYLSERINE DECARBOXYLASE"/>
    <property type="match status" value="1"/>
</dbReference>
<evidence type="ECO:0000256" key="9">
    <source>
        <dbReference type="ARBA" id="ARBA00023264"/>
    </source>
</evidence>
<keyword evidence="13" id="KW-1185">Reference proteome</keyword>
<evidence type="ECO:0000256" key="10">
    <source>
        <dbReference type="ARBA" id="ARBA00023317"/>
    </source>
</evidence>
<evidence type="ECO:0000256" key="5">
    <source>
        <dbReference type="ARBA" id="ARBA00022793"/>
    </source>
</evidence>